<dbReference type="PRINTS" id="PR00119">
    <property type="entry name" value="CATATPASE"/>
</dbReference>
<feature type="transmembrane region" description="Helical" evidence="9">
    <location>
        <begin position="786"/>
        <end position="802"/>
    </location>
</feature>
<dbReference type="Pfam" id="PF00689">
    <property type="entry name" value="Cation_ATPase_C"/>
    <property type="match status" value="1"/>
</dbReference>
<dbReference type="InterPro" id="IPR018303">
    <property type="entry name" value="ATPase_P-typ_P_site"/>
</dbReference>
<dbReference type="InterPro" id="IPR008250">
    <property type="entry name" value="ATPase_P-typ_transduc_dom_A_sf"/>
</dbReference>
<keyword evidence="3" id="KW-0547">Nucleotide-binding</keyword>
<feature type="domain" description="Cation-transporting P-type ATPase N-terminal" evidence="10">
    <location>
        <begin position="1"/>
        <end position="75"/>
    </location>
</feature>
<comment type="subcellular location">
    <subcellularLocation>
        <location evidence="1">Membrane</location>
        <topology evidence="1">Multi-pass membrane protein</topology>
    </subcellularLocation>
</comment>
<feature type="transmembrane region" description="Helical" evidence="9">
    <location>
        <begin position="47"/>
        <end position="73"/>
    </location>
</feature>
<dbReference type="Pfam" id="PF00690">
    <property type="entry name" value="Cation_ATPase_N"/>
    <property type="match status" value="1"/>
</dbReference>
<dbReference type="SMART" id="SM00831">
    <property type="entry name" value="Cation_ATPase_N"/>
    <property type="match status" value="1"/>
</dbReference>
<dbReference type="RefSeq" id="WP_251833346.1">
    <property type="nucleotide sequence ID" value="NZ_JACSPS010000002.1"/>
</dbReference>
<dbReference type="Pfam" id="PF00122">
    <property type="entry name" value="E1-E2_ATPase"/>
    <property type="match status" value="1"/>
</dbReference>
<dbReference type="PROSITE" id="PS00154">
    <property type="entry name" value="ATPASE_E1_E2"/>
    <property type="match status" value="1"/>
</dbReference>
<dbReference type="SUPFAM" id="SSF81653">
    <property type="entry name" value="Calcium ATPase, transduction domain A"/>
    <property type="match status" value="1"/>
</dbReference>
<proteinExistence type="predicted"/>
<feature type="transmembrane region" description="Helical" evidence="9">
    <location>
        <begin position="672"/>
        <end position="692"/>
    </location>
</feature>
<feature type="transmembrane region" description="Helical" evidence="9">
    <location>
        <begin position="739"/>
        <end position="766"/>
    </location>
</feature>
<dbReference type="InterPro" id="IPR023214">
    <property type="entry name" value="HAD_sf"/>
</dbReference>
<keyword evidence="12" id="KW-1185">Reference proteome</keyword>
<feature type="transmembrane region" description="Helical" evidence="9">
    <location>
        <begin position="698"/>
        <end position="718"/>
    </location>
</feature>
<keyword evidence="5" id="KW-1278">Translocase</keyword>
<evidence type="ECO:0000256" key="6">
    <source>
        <dbReference type="ARBA" id="ARBA00022989"/>
    </source>
</evidence>
<dbReference type="SUPFAM" id="SSF81660">
    <property type="entry name" value="Metal cation-transporting ATPase, ATP-binding domain N"/>
    <property type="match status" value="1"/>
</dbReference>
<feature type="transmembrane region" description="Helical" evidence="9">
    <location>
        <begin position="857"/>
        <end position="875"/>
    </location>
</feature>
<dbReference type="Gene3D" id="2.70.150.10">
    <property type="entry name" value="Calcium-transporting ATPase, cytoplasmic transduction domain A"/>
    <property type="match status" value="1"/>
</dbReference>
<keyword evidence="4" id="KW-0067">ATP-binding</keyword>
<dbReference type="InterPro" id="IPR023299">
    <property type="entry name" value="ATPase_P-typ_cyto_dom_N"/>
</dbReference>
<evidence type="ECO:0000259" key="10">
    <source>
        <dbReference type="SMART" id="SM00831"/>
    </source>
</evidence>
<dbReference type="Gene3D" id="1.20.1110.10">
    <property type="entry name" value="Calcium-transporting ATPase, transmembrane domain"/>
    <property type="match status" value="1"/>
</dbReference>
<evidence type="ECO:0000256" key="8">
    <source>
        <dbReference type="SAM" id="MobiDB-lite"/>
    </source>
</evidence>
<keyword evidence="2 9" id="KW-0812">Transmembrane</keyword>
<keyword evidence="6 9" id="KW-1133">Transmembrane helix</keyword>
<dbReference type="PRINTS" id="PR00120">
    <property type="entry name" value="HATPASE"/>
</dbReference>
<dbReference type="Gene3D" id="3.40.1110.10">
    <property type="entry name" value="Calcium-transporting ATPase, cytoplasmic domain N"/>
    <property type="match status" value="1"/>
</dbReference>
<dbReference type="InterPro" id="IPR023298">
    <property type="entry name" value="ATPase_P-typ_TM_dom_sf"/>
</dbReference>
<evidence type="ECO:0000256" key="5">
    <source>
        <dbReference type="ARBA" id="ARBA00022967"/>
    </source>
</evidence>
<dbReference type="PANTHER" id="PTHR42861">
    <property type="entry name" value="CALCIUM-TRANSPORTING ATPASE"/>
    <property type="match status" value="1"/>
</dbReference>
<feature type="transmembrane region" description="Helical" evidence="9">
    <location>
        <begin position="79"/>
        <end position="98"/>
    </location>
</feature>
<dbReference type="Gene3D" id="3.40.50.1000">
    <property type="entry name" value="HAD superfamily/HAD-like"/>
    <property type="match status" value="1"/>
</dbReference>
<evidence type="ECO:0000256" key="2">
    <source>
        <dbReference type="ARBA" id="ARBA00022692"/>
    </source>
</evidence>
<dbReference type="SFLD" id="SFLDF00027">
    <property type="entry name" value="p-type_atpase"/>
    <property type="match status" value="1"/>
</dbReference>
<dbReference type="NCBIfam" id="TIGR01494">
    <property type="entry name" value="ATPase_P-type"/>
    <property type="match status" value="2"/>
</dbReference>
<dbReference type="SFLD" id="SFLDG00002">
    <property type="entry name" value="C1.7:_P-type_atpase_like"/>
    <property type="match status" value="1"/>
</dbReference>
<feature type="region of interest" description="Disordered" evidence="8">
    <location>
        <begin position="162"/>
        <end position="182"/>
    </location>
</feature>
<dbReference type="EMBL" id="JACSPS010000002">
    <property type="protein sequence ID" value="MBD8018150.1"/>
    <property type="molecule type" value="Genomic_DNA"/>
</dbReference>
<dbReference type="InterPro" id="IPR059000">
    <property type="entry name" value="ATPase_P-type_domA"/>
</dbReference>
<feature type="transmembrane region" description="Helical" evidence="9">
    <location>
        <begin position="823"/>
        <end position="845"/>
    </location>
</feature>
<dbReference type="SFLD" id="SFLDS00003">
    <property type="entry name" value="Haloacid_Dehalogenase"/>
    <property type="match status" value="1"/>
</dbReference>
<evidence type="ECO:0000256" key="7">
    <source>
        <dbReference type="ARBA" id="ARBA00023136"/>
    </source>
</evidence>
<dbReference type="InterPro" id="IPR004014">
    <property type="entry name" value="ATPase_P-typ_cation-transptr_N"/>
</dbReference>
<evidence type="ECO:0000256" key="1">
    <source>
        <dbReference type="ARBA" id="ARBA00004141"/>
    </source>
</evidence>
<sequence>MWFTKSIDETLKELSVGPATGLSSEEAASRKSKYGPNRLEAKKKKSVFQIFISQLNDWLIYVLFAAVIITFFMGEYIDSVIIILVILINAGIGVFQEVKAGKAIEALMQMSSPRALVRRDSHTAEIDSAELVPGDIVILDAGRVVPADLRLIESANLQTEESALTGESVPGSKEAADIYDDPNTPIGDRDNQAFMSSIVTYGRGVGVVVETGMRTEVGKIAHLIDNEELTKTPLEKKLSELGKMLGKMAVGICAFIFVLSWFQGRDLGEMFLTSVSLAVASIPEGLAAIVAVVLSVGVTAMSKNNAIIRQLPAVETLGSVNVICSDKTGTLTMNKMSVTQVYTTQGLLDLDEHVPNDIPNAAKFAAKAMILCSDATLHNDDATGDPTEIALLALGDTLRLDRKNLENDTNRINEKSFDSDRKMMSVLVKEEDGDYKVFTKGALASLKKVSTRIFDNGEVREITEADLKNFSHAARQMSDHALRTLAVAYKPAARDTHPDEMEQDLVLLGLVGMIDPARDEVKPSIKLAKDAGIKTIMITGDHKNTAFAIAKDLHIADHVDQVITGPEMDSFSEDELKQKVNSYRVYARVSPEHKVKIVRALKANGNIVSMTGDGVNDAPSLNAADIGVAMGITGTDVAKGAADMILTDDDFSTIVKAIEQGRNIYNNIKKSVIFLLTCNLGEVVVMFLALLVGWQSPLIATQLLWINLLTDSLPAIALGMDNGDPDVMKEKPRSINENFFSHGAGIQAVVGGIFIGLITMLAYWYGYYELGYSPADGNIPEEVVKNARTLAFMVLVCSQLFFSLGLRNRKKPLYKIGIFGNRYLVGAIVLGILMQILVLFVPVLREAFKLHMLDQKGWMMAVVLGLLPLTALEIYKIVFANRKQHSTAKI</sequence>
<dbReference type="InterPro" id="IPR036412">
    <property type="entry name" value="HAD-like_sf"/>
</dbReference>
<protein>
    <submittedName>
        <fullName evidence="11">Cation-translocating P-type ATPase</fullName>
    </submittedName>
</protein>
<accession>A0ABR8WME6</accession>
<dbReference type="InterPro" id="IPR044492">
    <property type="entry name" value="P_typ_ATPase_HD_dom"/>
</dbReference>
<dbReference type="Proteomes" id="UP000626242">
    <property type="component" value="Unassembled WGS sequence"/>
</dbReference>
<evidence type="ECO:0000313" key="12">
    <source>
        <dbReference type="Proteomes" id="UP000626242"/>
    </source>
</evidence>
<name>A0ABR8WME6_9FLAO</name>
<comment type="caution">
    <text evidence="11">The sequence shown here is derived from an EMBL/GenBank/DDBJ whole genome shotgun (WGS) entry which is preliminary data.</text>
</comment>
<evidence type="ECO:0000313" key="11">
    <source>
        <dbReference type="EMBL" id="MBD8018150.1"/>
    </source>
</evidence>
<dbReference type="SUPFAM" id="SSF56784">
    <property type="entry name" value="HAD-like"/>
    <property type="match status" value="1"/>
</dbReference>
<dbReference type="InterPro" id="IPR006068">
    <property type="entry name" value="ATPase_P-typ_cation-transptr_C"/>
</dbReference>
<organism evidence="11 12">
    <name type="scientific">Kaistella pullorum</name>
    <dbReference type="NCBI Taxonomy" id="2763074"/>
    <lineage>
        <taxon>Bacteria</taxon>
        <taxon>Pseudomonadati</taxon>
        <taxon>Bacteroidota</taxon>
        <taxon>Flavobacteriia</taxon>
        <taxon>Flavobacteriales</taxon>
        <taxon>Weeksellaceae</taxon>
        <taxon>Chryseobacterium group</taxon>
        <taxon>Kaistella</taxon>
    </lineage>
</organism>
<keyword evidence="7 9" id="KW-0472">Membrane</keyword>
<gene>
    <name evidence="11" type="ORF">H9628_06675</name>
</gene>
<evidence type="ECO:0000256" key="4">
    <source>
        <dbReference type="ARBA" id="ARBA00022840"/>
    </source>
</evidence>
<reference evidence="11 12" key="1">
    <citation type="submission" date="2020-08" db="EMBL/GenBank/DDBJ databases">
        <title>A Genomic Blueprint of the Chicken Gut Microbiome.</title>
        <authorList>
            <person name="Gilroy R."/>
            <person name="Ravi A."/>
            <person name="Getino M."/>
            <person name="Pursley I."/>
            <person name="Horton D.L."/>
            <person name="Alikhan N.-F."/>
            <person name="Baker D."/>
            <person name="Gharbi K."/>
            <person name="Hall N."/>
            <person name="Watson M."/>
            <person name="Adriaenssens E.M."/>
            <person name="Foster-Nyarko E."/>
            <person name="Jarju S."/>
            <person name="Secka A."/>
            <person name="Antonio M."/>
            <person name="Oren A."/>
            <person name="Chaudhuri R."/>
            <person name="La Ragione R.M."/>
            <person name="Hildebrand F."/>
            <person name="Pallen M.J."/>
        </authorList>
    </citation>
    <scope>NUCLEOTIDE SEQUENCE [LARGE SCALE GENOMIC DNA]</scope>
    <source>
        <strain evidence="11 12">Sa1CVA4</strain>
    </source>
</reference>
<dbReference type="Pfam" id="PF13246">
    <property type="entry name" value="Cation_ATPase"/>
    <property type="match status" value="1"/>
</dbReference>
<feature type="transmembrane region" description="Helical" evidence="9">
    <location>
        <begin position="275"/>
        <end position="300"/>
    </location>
</feature>
<evidence type="ECO:0000256" key="9">
    <source>
        <dbReference type="SAM" id="Phobius"/>
    </source>
</evidence>
<dbReference type="InterPro" id="IPR001757">
    <property type="entry name" value="P_typ_ATPase"/>
</dbReference>
<evidence type="ECO:0000256" key="3">
    <source>
        <dbReference type="ARBA" id="ARBA00022741"/>
    </source>
</evidence>
<feature type="transmembrane region" description="Helical" evidence="9">
    <location>
        <begin position="244"/>
        <end position="263"/>
    </location>
</feature>
<dbReference type="SUPFAM" id="SSF81665">
    <property type="entry name" value="Calcium ATPase, transmembrane domain M"/>
    <property type="match status" value="1"/>
</dbReference>